<comment type="function">
    <text evidence="7">Arginine methyltransferase involved in the assembly or stability of mitochondrial NADH:ubiquinone oxidoreductase complex (complex I).</text>
</comment>
<dbReference type="GO" id="GO:0032259">
    <property type="term" value="P:methylation"/>
    <property type="evidence" value="ECO:0007669"/>
    <property type="project" value="UniProtKB-KW"/>
</dbReference>
<keyword evidence="4 7" id="KW-0808">Transferase</keyword>
<evidence type="ECO:0000313" key="9">
    <source>
        <dbReference type="Proteomes" id="UP000245383"/>
    </source>
</evidence>
<evidence type="ECO:0000256" key="7">
    <source>
        <dbReference type="RuleBase" id="RU364114"/>
    </source>
</evidence>
<dbReference type="AlphaFoldDB" id="A0A2T9YPU9"/>
<dbReference type="InterPro" id="IPR038375">
    <property type="entry name" value="NDUFAF7_sf"/>
</dbReference>
<proteinExistence type="inferred from homology"/>
<dbReference type="SUPFAM" id="SSF53335">
    <property type="entry name" value="S-adenosyl-L-methionine-dependent methyltransferases"/>
    <property type="match status" value="1"/>
</dbReference>
<evidence type="ECO:0000256" key="1">
    <source>
        <dbReference type="ARBA" id="ARBA00004173"/>
    </source>
</evidence>
<dbReference type="OrthoDB" id="5595109at2759"/>
<dbReference type="Proteomes" id="UP000245383">
    <property type="component" value="Unassembled WGS sequence"/>
</dbReference>
<name>A0A2T9YPU9_9FUNG</name>
<dbReference type="GO" id="GO:0005739">
    <property type="term" value="C:mitochondrion"/>
    <property type="evidence" value="ECO:0007669"/>
    <property type="project" value="UniProtKB-SubCell"/>
</dbReference>
<evidence type="ECO:0000256" key="2">
    <source>
        <dbReference type="ARBA" id="ARBA00005891"/>
    </source>
</evidence>
<comment type="caution">
    <text evidence="8">The sequence shown here is derived from an EMBL/GenBank/DDBJ whole genome shotgun (WGS) entry which is preliminary data.</text>
</comment>
<evidence type="ECO:0000256" key="6">
    <source>
        <dbReference type="ARBA" id="ARBA00048612"/>
    </source>
</evidence>
<dbReference type="InterPro" id="IPR003788">
    <property type="entry name" value="NDUFAF7"/>
</dbReference>
<sequence>MLAIKYRKSFPKALCELSWPRSCYTANFGSAPLCKNLKMCFTKSSTATTFTRLYTSLSQSSMRPAKHSISNVNSQIKNKILSTGPISISEFMKYALTSPIGGYYTKDNVFGKQGDFITSPEISQMFGEVIGIWYIMQWQARGCPENVELIELGPGKGSLLGDILRISQRFHKFQESIKRVHFIEKSAVLRKTQAKTLLCDLSTDSSCILDKNNMDAPVSAKSGYGNIQVCWENNIDAVSINSNSMTMIMAHEFFDAIPIYRFELGDYGWSEVLIDVADESSHKTPLNNQSNSNPLGSYPLKDSLLNKPTYTSYTLADGKLKVKDSLNNFENHYNSSKQNNLEFKFVKTKRPTANSDAFLTNLEFDRKFETGSSIEISPESGYIAQKISEIVEKTNGAALIVDYGQNYPQATTFRGISKHKFVNPLINPGTIDLTADVDFAYLAKSVSKIANCFGPIEQGDFLHAMGIQDRLKQLLNKTKERNMQENLISSYKRLVDHEAMGKIYKFFAITPKSQINPPIPF</sequence>
<evidence type="ECO:0000256" key="4">
    <source>
        <dbReference type="ARBA" id="ARBA00022679"/>
    </source>
</evidence>
<reference evidence="8 9" key="1">
    <citation type="journal article" date="2018" name="MBio">
        <title>Comparative Genomics Reveals the Core Gene Toolbox for the Fungus-Insect Symbiosis.</title>
        <authorList>
            <person name="Wang Y."/>
            <person name="Stata M."/>
            <person name="Wang W."/>
            <person name="Stajich J.E."/>
            <person name="White M.M."/>
            <person name="Moncalvo J.M."/>
        </authorList>
    </citation>
    <scope>NUCLEOTIDE SEQUENCE [LARGE SCALE GENOMIC DNA]</scope>
    <source>
        <strain evidence="8 9">SWE-8-4</strain>
    </source>
</reference>
<keyword evidence="9" id="KW-1185">Reference proteome</keyword>
<keyword evidence="3 7" id="KW-0489">Methyltransferase</keyword>
<evidence type="ECO:0000256" key="3">
    <source>
        <dbReference type="ARBA" id="ARBA00022603"/>
    </source>
</evidence>
<comment type="similarity">
    <text evidence="2 7">Belongs to the NDUFAF7 family.</text>
</comment>
<comment type="subcellular location">
    <subcellularLocation>
        <location evidence="1 7">Mitochondrion</location>
    </subcellularLocation>
</comment>
<dbReference type="Gene3D" id="3.40.50.12710">
    <property type="match status" value="1"/>
</dbReference>
<dbReference type="InterPro" id="IPR029063">
    <property type="entry name" value="SAM-dependent_MTases_sf"/>
</dbReference>
<dbReference type="PANTHER" id="PTHR12049">
    <property type="entry name" value="PROTEIN ARGININE METHYLTRANSFERASE NDUFAF7, MITOCHONDRIAL"/>
    <property type="match status" value="1"/>
</dbReference>
<gene>
    <name evidence="8" type="ORF">BB561_002599</name>
</gene>
<dbReference type="PANTHER" id="PTHR12049:SF7">
    <property type="entry name" value="PROTEIN ARGININE METHYLTRANSFERASE NDUFAF7, MITOCHONDRIAL"/>
    <property type="match status" value="1"/>
</dbReference>
<dbReference type="Pfam" id="PF02636">
    <property type="entry name" value="Methyltransf_28"/>
    <property type="match status" value="1"/>
</dbReference>
<dbReference type="EC" id="2.1.1.320" evidence="7"/>
<dbReference type="GO" id="GO:0032981">
    <property type="term" value="P:mitochondrial respiratory chain complex I assembly"/>
    <property type="evidence" value="ECO:0007669"/>
    <property type="project" value="TreeGrafter"/>
</dbReference>
<dbReference type="EMBL" id="MBFR01000093">
    <property type="protein sequence ID" value="PVU94378.1"/>
    <property type="molecule type" value="Genomic_DNA"/>
</dbReference>
<organism evidence="8 9">
    <name type="scientific">Smittium simulii</name>
    <dbReference type="NCBI Taxonomy" id="133385"/>
    <lineage>
        <taxon>Eukaryota</taxon>
        <taxon>Fungi</taxon>
        <taxon>Fungi incertae sedis</taxon>
        <taxon>Zoopagomycota</taxon>
        <taxon>Kickxellomycotina</taxon>
        <taxon>Harpellomycetes</taxon>
        <taxon>Harpellales</taxon>
        <taxon>Legeriomycetaceae</taxon>
        <taxon>Smittium</taxon>
    </lineage>
</organism>
<comment type="catalytic activity">
    <reaction evidence="6 7">
        <text>L-arginyl-[protein] + 2 S-adenosyl-L-methionine = N(omega),N(omega)'-dimethyl-L-arginyl-[protein] + 2 S-adenosyl-L-homocysteine + 2 H(+)</text>
        <dbReference type="Rhea" id="RHEA:48108"/>
        <dbReference type="Rhea" id="RHEA-COMP:10532"/>
        <dbReference type="Rhea" id="RHEA-COMP:11992"/>
        <dbReference type="ChEBI" id="CHEBI:15378"/>
        <dbReference type="ChEBI" id="CHEBI:29965"/>
        <dbReference type="ChEBI" id="CHEBI:57856"/>
        <dbReference type="ChEBI" id="CHEBI:59789"/>
        <dbReference type="ChEBI" id="CHEBI:88221"/>
        <dbReference type="EC" id="2.1.1.320"/>
    </reaction>
</comment>
<evidence type="ECO:0000256" key="5">
    <source>
        <dbReference type="ARBA" id="ARBA00023128"/>
    </source>
</evidence>
<keyword evidence="5 7" id="KW-0496">Mitochondrion</keyword>
<dbReference type="GO" id="GO:0035243">
    <property type="term" value="F:protein-arginine omega-N symmetric methyltransferase activity"/>
    <property type="evidence" value="ECO:0007669"/>
    <property type="project" value="UniProtKB-EC"/>
</dbReference>
<evidence type="ECO:0000313" key="8">
    <source>
        <dbReference type="EMBL" id="PVU94378.1"/>
    </source>
</evidence>
<accession>A0A2T9YPU9</accession>
<protein>
    <recommendedName>
        <fullName evidence="7">Protein arginine methyltransferase NDUFAF7</fullName>
        <ecNumber evidence="7">2.1.1.320</ecNumber>
    </recommendedName>
</protein>
<dbReference type="STRING" id="133385.A0A2T9YPU9"/>